<dbReference type="Proteomes" id="UP000021210">
    <property type="component" value="Unassembled WGS sequence"/>
</dbReference>
<sequence>MANPFVEITAFTTEFGGALTAAQTSQATRLLQVVSDRIRELNADVDPLAAAQVVFEVVRDAVLYGHLDRFASFQNTTSRRTEAGTVDADRSAVDDYLTRRHKVLLGIALVAEPMGHFPENDY</sequence>
<protein>
    <recommendedName>
        <fullName evidence="3">Head-to-tail adaptor</fullName>
    </recommendedName>
</protein>
<accession>A0A829QR78</accession>
<proteinExistence type="predicted"/>
<organism evidence="1 2">
    <name type="scientific">Mycobacteroides abscessus 1948</name>
    <dbReference type="NCBI Taxonomy" id="1299323"/>
    <lineage>
        <taxon>Bacteria</taxon>
        <taxon>Bacillati</taxon>
        <taxon>Actinomycetota</taxon>
        <taxon>Actinomycetes</taxon>
        <taxon>Mycobacteriales</taxon>
        <taxon>Mycobacteriaceae</taxon>
        <taxon>Mycobacteroides</taxon>
        <taxon>Mycobacteroides abscessus</taxon>
    </lineage>
</organism>
<dbReference type="AlphaFoldDB" id="A0A829QR78"/>
<evidence type="ECO:0000313" key="1">
    <source>
        <dbReference type="EMBL" id="EUA65001.1"/>
    </source>
</evidence>
<reference evidence="1 2" key="1">
    <citation type="submission" date="2013-12" db="EMBL/GenBank/DDBJ databases">
        <authorList>
            <person name="Zelazny A."/>
            <person name="Olivier K."/>
            <person name="Holland S."/>
            <person name="Lenaerts A."/>
            <person name="Ordway D."/>
            <person name="DeGroote M.A."/>
            <person name="Parker T."/>
            <person name="Sizemore C."/>
            <person name="Tallon L.J."/>
            <person name="Sadzewicz L.K."/>
            <person name="Sengamalay N."/>
            <person name="Fraser C.M."/>
            <person name="Hine E."/>
            <person name="Shefchek K.A."/>
            <person name="Das S.P."/>
            <person name="Tettelin H."/>
        </authorList>
    </citation>
    <scope>NUCLEOTIDE SEQUENCE [LARGE SCALE GENOMIC DNA]</scope>
    <source>
        <strain evidence="1 2">1948</strain>
    </source>
</reference>
<gene>
    <name evidence="1" type="ORF">I542_5179</name>
</gene>
<name>A0A829QR78_9MYCO</name>
<evidence type="ECO:0000313" key="2">
    <source>
        <dbReference type="Proteomes" id="UP000021210"/>
    </source>
</evidence>
<dbReference type="EMBL" id="JAOH01000002">
    <property type="protein sequence ID" value="EUA65001.1"/>
    <property type="molecule type" value="Genomic_DNA"/>
</dbReference>
<evidence type="ECO:0008006" key="3">
    <source>
        <dbReference type="Google" id="ProtNLM"/>
    </source>
</evidence>
<comment type="caution">
    <text evidence="1">The sequence shown here is derived from an EMBL/GenBank/DDBJ whole genome shotgun (WGS) entry which is preliminary data.</text>
</comment>